<keyword evidence="3" id="KW-1185">Reference proteome</keyword>
<protein>
    <recommendedName>
        <fullName evidence="1">DUF7746 domain-containing protein</fullName>
    </recommendedName>
</protein>
<organism evidence="2 3">
    <name type="scientific">Solanum commersonii</name>
    <name type="common">Commerson's wild potato</name>
    <name type="synonym">Commerson's nightshade</name>
    <dbReference type="NCBI Taxonomy" id="4109"/>
    <lineage>
        <taxon>Eukaryota</taxon>
        <taxon>Viridiplantae</taxon>
        <taxon>Streptophyta</taxon>
        <taxon>Embryophyta</taxon>
        <taxon>Tracheophyta</taxon>
        <taxon>Spermatophyta</taxon>
        <taxon>Magnoliopsida</taxon>
        <taxon>eudicotyledons</taxon>
        <taxon>Gunneridae</taxon>
        <taxon>Pentapetalae</taxon>
        <taxon>asterids</taxon>
        <taxon>lamiids</taxon>
        <taxon>Solanales</taxon>
        <taxon>Solanaceae</taxon>
        <taxon>Solanoideae</taxon>
        <taxon>Solaneae</taxon>
        <taxon>Solanum</taxon>
    </lineage>
</organism>
<dbReference type="InterPro" id="IPR056648">
    <property type="entry name" value="DUF7746"/>
</dbReference>
<gene>
    <name evidence="2" type="ORF">H5410_040296</name>
</gene>
<dbReference type="Proteomes" id="UP000824120">
    <property type="component" value="Chromosome 8"/>
</dbReference>
<reference evidence="2 3" key="1">
    <citation type="submission" date="2020-09" db="EMBL/GenBank/DDBJ databases">
        <title>De no assembly of potato wild relative species, Solanum commersonii.</title>
        <authorList>
            <person name="Cho K."/>
        </authorList>
    </citation>
    <scope>NUCLEOTIDE SEQUENCE [LARGE SCALE GENOMIC DNA]</scope>
    <source>
        <strain evidence="2">LZ3.2</strain>
        <tissue evidence="2">Leaf</tissue>
    </source>
</reference>
<evidence type="ECO:0000313" key="2">
    <source>
        <dbReference type="EMBL" id="KAG5589782.1"/>
    </source>
</evidence>
<dbReference type="AlphaFoldDB" id="A0A9J5XS34"/>
<accession>A0A9J5XS34</accession>
<evidence type="ECO:0000259" key="1">
    <source>
        <dbReference type="Pfam" id="PF24925"/>
    </source>
</evidence>
<feature type="domain" description="DUF7746" evidence="1">
    <location>
        <begin position="62"/>
        <end position="103"/>
    </location>
</feature>
<dbReference type="EMBL" id="JACXVP010000008">
    <property type="protein sequence ID" value="KAG5589782.1"/>
    <property type="molecule type" value="Genomic_DNA"/>
</dbReference>
<proteinExistence type="predicted"/>
<evidence type="ECO:0000313" key="3">
    <source>
        <dbReference type="Proteomes" id="UP000824120"/>
    </source>
</evidence>
<dbReference type="Pfam" id="PF24925">
    <property type="entry name" value="DUF7746"/>
    <property type="match status" value="1"/>
</dbReference>
<name>A0A9J5XS34_SOLCO</name>
<sequence>MIERDFTLSNKEITKSAFPPLQSFQINKNDKIVNFNAFSKLFENDTALVTTHHINVMIKQKEPIYTTVHRMLMYSTICKTNKNSNKTIAETIIAGFTGQLKGKGKVVHASIQPPPDIEDFKLKDFSDLENFLEKTFKGNNLKPLKVNNLLEGESSKNMEFPDEMNKIS</sequence>
<comment type="caution">
    <text evidence="2">The sequence shown here is derived from an EMBL/GenBank/DDBJ whole genome shotgun (WGS) entry which is preliminary data.</text>
</comment>